<dbReference type="InterPro" id="IPR006703">
    <property type="entry name" value="G_AIG1"/>
</dbReference>
<evidence type="ECO:0000256" key="12">
    <source>
        <dbReference type="ARBA" id="ARBA00023134"/>
    </source>
</evidence>
<evidence type="ECO:0000313" key="17">
    <source>
        <dbReference type="Ensembl" id="ENSPCLP00000018586.1"/>
    </source>
</evidence>
<evidence type="ECO:0000256" key="14">
    <source>
        <dbReference type="ARBA" id="ARBA00073539"/>
    </source>
</evidence>
<evidence type="ECO:0000256" key="15">
    <source>
        <dbReference type="ARBA" id="ARBA00077278"/>
    </source>
</evidence>
<dbReference type="SUPFAM" id="SSF52540">
    <property type="entry name" value="P-loop containing nucleoside triphosphate hydrolases"/>
    <property type="match status" value="3"/>
</dbReference>
<dbReference type="InterPro" id="IPR045058">
    <property type="entry name" value="GIMA/IAN/Toc"/>
</dbReference>
<dbReference type="Ensembl" id="ENSPCLT00000024800.1">
    <property type="protein sequence ID" value="ENSPCLP00000018586.1"/>
    <property type="gene ID" value="ENSPCLG00000015606.1"/>
</dbReference>
<evidence type="ECO:0000256" key="3">
    <source>
        <dbReference type="ARBA" id="ARBA00004514"/>
    </source>
</evidence>
<keyword evidence="6" id="KW-0963">Cytoplasm</keyword>
<keyword evidence="9" id="KW-0256">Endoplasmic reticulum</keyword>
<dbReference type="PANTHER" id="PTHR10903:SF170">
    <property type="entry name" value="GTPASE IMAP FAMILY MEMBER 7"/>
    <property type="match status" value="1"/>
</dbReference>
<feature type="domain" description="AIG1-type G" evidence="16">
    <location>
        <begin position="408"/>
        <end position="612"/>
    </location>
</feature>
<keyword evidence="12" id="KW-0342">GTP-binding</keyword>
<dbReference type="GO" id="GO:0005739">
    <property type="term" value="C:mitochondrion"/>
    <property type="evidence" value="ECO:0007669"/>
    <property type="project" value="UniProtKB-SubCell"/>
</dbReference>
<comment type="subcellular location">
    <subcellularLocation>
        <location evidence="3">Cytoplasm</location>
        <location evidence="3">Cytosol</location>
    </subcellularLocation>
    <subcellularLocation>
        <location evidence="2">Endoplasmic reticulum</location>
    </subcellularLocation>
    <subcellularLocation>
        <location evidence="4">Golgi apparatus</location>
    </subcellularLocation>
    <subcellularLocation>
        <location evidence="1">Mitochondrion</location>
    </subcellularLocation>
</comment>
<sequence length="664" mass="72526">MGNFDAVWLSPCKPGCGTDLSPQRSSVSPLLAGEMGSGKSATGNTILGENKFKSGCSFDEATQVSEVQEGSFRGRKILVIDTPVVFDSMDISRRTADKIKNGLRCMNEGVHAIILVMRLGQISKDVEQVIEWLSRIFHTEGERYTILLFTRADELTDPGDVINFIQAGSSPCPVPSPQGTAVARGHLSLWPQAALPGSQRVVSRGCPSTVGLTHVYACSPGSELRILLVGKTGSGKSATGNTILGREAFVSGSSLHAVTRCFNIVENDFAGRPVVVVDTPGLFGGRVANVKTAQNIKESLQVLSSGFHAIIMVMQITEEAEKVAKRVNDIFDTKADKYTILVFTQAEQLEHPEDLKGFIEERPYLKELAAKCGNRYIGFSNRATGEVRDRQVAELIRMIDAMVNRSKRTELRILLVGKTGSGKSATGNSILGRNAFESKLTLRAITTDYIDARDSFNGRPIVVVDTPGLFGTRGVTVQETAEKIRNALRNFYGGVHAIILVMQLGQVTEECEQVAEWLTKIFHTEAQRYTILLFTRAEGLQKPEDLKGLIEDNKYLKELAAKCGNRHIAFSNTATGEARDRQVAKLINMIDAMVKQNCDAPCYTQEMLEKHKEKSPEQVGNILWAARGRSEKKRLLNHAVPAAFTGRCRGTLCGGGPEGALNKH</sequence>
<dbReference type="Gene3D" id="3.40.50.300">
    <property type="entry name" value="P-loop containing nucleotide triphosphate hydrolases"/>
    <property type="match status" value="3"/>
</dbReference>
<evidence type="ECO:0000256" key="6">
    <source>
        <dbReference type="ARBA" id="ARBA00022490"/>
    </source>
</evidence>
<feature type="domain" description="AIG1-type G" evidence="16">
    <location>
        <begin position="221"/>
        <end position="407"/>
    </location>
</feature>
<keyword evidence="8" id="KW-0547">Nucleotide-binding</keyword>
<reference evidence="17" key="2">
    <citation type="submission" date="2025-09" db="UniProtKB">
        <authorList>
            <consortium name="Ensembl"/>
        </authorList>
    </citation>
    <scope>IDENTIFICATION</scope>
</reference>
<dbReference type="Pfam" id="PF04548">
    <property type="entry name" value="AIG1"/>
    <property type="match status" value="3"/>
</dbReference>
<evidence type="ECO:0000256" key="7">
    <source>
        <dbReference type="ARBA" id="ARBA00022737"/>
    </source>
</evidence>
<evidence type="ECO:0000256" key="2">
    <source>
        <dbReference type="ARBA" id="ARBA00004240"/>
    </source>
</evidence>
<comment type="similarity">
    <text evidence="5">Belongs to the TRAFAC class TrmE-Era-EngA-EngB-Septin-like GTPase superfamily. AIG1/Toc34/Toc159-like paraseptin GTPase family. IAN subfamily.</text>
</comment>
<dbReference type="FunFam" id="3.40.50.300:FF:000536">
    <property type="entry name" value="GTPase IMAP family member 8"/>
    <property type="match status" value="1"/>
</dbReference>
<dbReference type="AlphaFoldDB" id="A0A669QWM0"/>
<evidence type="ECO:0000259" key="16">
    <source>
        <dbReference type="PROSITE" id="PS51720"/>
    </source>
</evidence>
<keyword evidence="10" id="KW-0333">Golgi apparatus</keyword>
<dbReference type="InterPro" id="IPR003593">
    <property type="entry name" value="AAA+_ATPase"/>
</dbReference>
<dbReference type="PANTHER" id="PTHR10903">
    <property type="entry name" value="GTPASE, IMAP FAMILY MEMBER-RELATED"/>
    <property type="match status" value="1"/>
</dbReference>
<evidence type="ECO:0000256" key="8">
    <source>
        <dbReference type="ARBA" id="ARBA00022741"/>
    </source>
</evidence>
<dbReference type="PROSITE" id="PS51720">
    <property type="entry name" value="G_AIG1"/>
    <property type="match status" value="3"/>
</dbReference>
<evidence type="ECO:0000256" key="1">
    <source>
        <dbReference type="ARBA" id="ARBA00004173"/>
    </source>
</evidence>
<dbReference type="Proteomes" id="UP000472261">
    <property type="component" value="Unplaced"/>
</dbReference>
<evidence type="ECO:0000313" key="18">
    <source>
        <dbReference type="Proteomes" id="UP000472261"/>
    </source>
</evidence>
<accession>A0A669QWM0</accession>
<evidence type="ECO:0000256" key="10">
    <source>
        <dbReference type="ARBA" id="ARBA00023034"/>
    </source>
</evidence>
<proteinExistence type="inferred from homology"/>
<keyword evidence="18" id="KW-1185">Reference proteome</keyword>
<protein>
    <recommendedName>
        <fullName evidence="14">GTPase IMAP family member 8</fullName>
    </recommendedName>
    <alternativeName>
        <fullName evidence="15">Immune-associated nucleotide-binding protein 9</fullName>
    </alternativeName>
</protein>
<evidence type="ECO:0000256" key="13">
    <source>
        <dbReference type="ARBA" id="ARBA00056809"/>
    </source>
</evidence>
<evidence type="ECO:0000256" key="11">
    <source>
        <dbReference type="ARBA" id="ARBA00023128"/>
    </source>
</evidence>
<dbReference type="InterPro" id="IPR027417">
    <property type="entry name" value="P-loop_NTPase"/>
</dbReference>
<dbReference type="FunFam" id="3.40.50.300:FF:000366">
    <property type="entry name" value="GTPase, IMAP family member 2"/>
    <property type="match status" value="1"/>
</dbReference>
<dbReference type="GO" id="GO:0005783">
    <property type="term" value="C:endoplasmic reticulum"/>
    <property type="evidence" value="ECO:0007669"/>
    <property type="project" value="UniProtKB-SubCell"/>
</dbReference>
<name>A0A669QWM0_PHACC</name>
<evidence type="ECO:0000256" key="4">
    <source>
        <dbReference type="ARBA" id="ARBA00004555"/>
    </source>
</evidence>
<evidence type="ECO:0000256" key="5">
    <source>
        <dbReference type="ARBA" id="ARBA00008535"/>
    </source>
</evidence>
<dbReference type="GO" id="GO:0005829">
    <property type="term" value="C:cytosol"/>
    <property type="evidence" value="ECO:0007669"/>
    <property type="project" value="UniProtKB-SubCell"/>
</dbReference>
<dbReference type="SMART" id="SM00382">
    <property type="entry name" value="AAA"/>
    <property type="match status" value="3"/>
</dbReference>
<organism evidence="17 18">
    <name type="scientific">Phasianus colchicus</name>
    <name type="common">Common pheasant</name>
    <dbReference type="NCBI Taxonomy" id="9054"/>
    <lineage>
        <taxon>Eukaryota</taxon>
        <taxon>Metazoa</taxon>
        <taxon>Chordata</taxon>
        <taxon>Craniata</taxon>
        <taxon>Vertebrata</taxon>
        <taxon>Euteleostomi</taxon>
        <taxon>Archelosauria</taxon>
        <taxon>Archosauria</taxon>
        <taxon>Dinosauria</taxon>
        <taxon>Saurischia</taxon>
        <taxon>Theropoda</taxon>
        <taxon>Coelurosauria</taxon>
        <taxon>Aves</taxon>
        <taxon>Neognathae</taxon>
        <taxon>Galloanserae</taxon>
        <taxon>Galliformes</taxon>
        <taxon>Phasianidae</taxon>
        <taxon>Phasianinae</taxon>
        <taxon>Phasianus</taxon>
    </lineage>
</organism>
<comment type="function">
    <text evidence="13">Exerts an anti-apoptotic effect in the immune system and is involved in responses to infections.</text>
</comment>
<dbReference type="GO" id="GO:0005525">
    <property type="term" value="F:GTP binding"/>
    <property type="evidence" value="ECO:0007669"/>
    <property type="project" value="UniProtKB-KW"/>
</dbReference>
<reference evidence="17" key="1">
    <citation type="submission" date="2025-08" db="UniProtKB">
        <authorList>
            <consortium name="Ensembl"/>
        </authorList>
    </citation>
    <scope>IDENTIFICATION</scope>
</reference>
<evidence type="ECO:0000256" key="9">
    <source>
        <dbReference type="ARBA" id="ARBA00022824"/>
    </source>
</evidence>
<keyword evidence="7" id="KW-0677">Repeat</keyword>
<feature type="domain" description="AIG1-type G" evidence="16">
    <location>
        <begin position="24"/>
        <end position="220"/>
    </location>
</feature>
<keyword evidence="11" id="KW-0496">Mitochondrion</keyword>
<dbReference type="GO" id="GO:0005794">
    <property type="term" value="C:Golgi apparatus"/>
    <property type="evidence" value="ECO:0007669"/>
    <property type="project" value="UniProtKB-SubCell"/>
</dbReference>